<keyword evidence="1" id="KW-0812">Transmembrane</keyword>
<protein>
    <submittedName>
        <fullName evidence="3">Endonuclease/exonuclease/phosphatase family protein</fullName>
    </submittedName>
</protein>
<evidence type="ECO:0000259" key="2">
    <source>
        <dbReference type="Pfam" id="PF03372"/>
    </source>
</evidence>
<sequence>MRRTKKISSLSFAVFIIAVLGTVPLVLGFFGEVHPALDTFSHIRAHLSVALFLFSLLLLLTGLRREAMLLCLFCALSFATTIEAVRTQISGLELPESAKVEGATYSLVQINLLFAHPEPQRVLQMIGQQNPDVITYQEASSAWEPWLKVLEGRYPYHLLCKDYPGSWGVGILSRRPFVEGAERLCVDDGVLAAVQIDFGGQVATIASLHLSWPWPMQQPAQLNEIEPHLRAMKHPLIIAGDYNASPWSHALVRMTKASDTYDVGGLGATWMLKQLPMSWVKWLGVQIDHLLVSSNVTVDQAKTLDEVGSDHLPLLLKFTLPVTSVEPEEDDTTQVVQH</sequence>
<dbReference type="GO" id="GO:0004519">
    <property type="term" value="F:endonuclease activity"/>
    <property type="evidence" value="ECO:0007669"/>
    <property type="project" value="UniProtKB-KW"/>
</dbReference>
<proteinExistence type="predicted"/>
<keyword evidence="1" id="KW-0472">Membrane</keyword>
<dbReference type="Pfam" id="PF03372">
    <property type="entry name" value="Exo_endo_phos"/>
    <property type="match status" value="1"/>
</dbReference>
<dbReference type="InterPro" id="IPR005135">
    <property type="entry name" value="Endo/exonuclease/phosphatase"/>
</dbReference>
<evidence type="ECO:0000313" key="3">
    <source>
        <dbReference type="EMBL" id="GAA0591285.1"/>
    </source>
</evidence>
<accession>A0ABP3QHZ2</accession>
<keyword evidence="4" id="KW-1185">Reference proteome</keyword>
<keyword evidence="3" id="KW-0255">Endonuclease</keyword>
<evidence type="ECO:0000256" key="1">
    <source>
        <dbReference type="SAM" id="Phobius"/>
    </source>
</evidence>
<comment type="caution">
    <text evidence="3">The sequence shown here is derived from an EMBL/GenBank/DDBJ whole genome shotgun (WGS) entry which is preliminary data.</text>
</comment>
<name>A0ABP3QHZ2_9HYPH</name>
<feature type="domain" description="Endonuclease/exonuclease/phosphatase" evidence="2">
    <location>
        <begin position="109"/>
        <end position="311"/>
    </location>
</feature>
<reference evidence="4" key="1">
    <citation type="journal article" date="2019" name="Int. J. Syst. Evol. Microbiol.">
        <title>The Global Catalogue of Microorganisms (GCM) 10K type strain sequencing project: providing services to taxonomists for standard genome sequencing and annotation.</title>
        <authorList>
            <consortium name="The Broad Institute Genomics Platform"/>
            <consortium name="The Broad Institute Genome Sequencing Center for Infectious Disease"/>
            <person name="Wu L."/>
            <person name="Ma J."/>
        </authorList>
    </citation>
    <scope>NUCLEOTIDE SEQUENCE [LARGE SCALE GENOMIC DNA]</scope>
    <source>
        <strain evidence="4">JCM 15115</strain>
    </source>
</reference>
<organism evidence="3 4">
    <name type="scientific">Paenochrobactrum glaciei</name>
    <dbReference type="NCBI Taxonomy" id="486407"/>
    <lineage>
        <taxon>Bacteria</taxon>
        <taxon>Pseudomonadati</taxon>
        <taxon>Pseudomonadota</taxon>
        <taxon>Alphaproteobacteria</taxon>
        <taxon>Hyphomicrobiales</taxon>
        <taxon>Brucellaceae</taxon>
        <taxon>Paenochrobactrum</taxon>
    </lineage>
</organism>
<gene>
    <name evidence="3" type="ORF">GCM10008943_02870</name>
</gene>
<dbReference type="EMBL" id="BAAADE010000001">
    <property type="protein sequence ID" value="GAA0591285.1"/>
    <property type="molecule type" value="Genomic_DNA"/>
</dbReference>
<feature type="transmembrane region" description="Helical" evidence="1">
    <location>
        <begin position="12"/>
        <end position="31"/>
    </location>
</feature>
<dbReference type="RefSeq" id="WP_343800329.1">
    <property type="nucleotide sequence ID" value="NZ_BAAADE010000001.1"/>
</dbReference>
<keyword evidence="3" id="KW-0378">Hydrolase</keyword>
<keyword evidence="3" id="KW-0540">Nuclease</keyword>
<evidence type="ECO:0000313" key="4">
    <source>
        <dbReference type="Proteomes" id="UP001424441"/>
    </source>
</evidence>
<feature type="transmembrane region" description="Helical" evidence="1">
    <location>
        <begin position="67"/>
        <end position="85"/>
    </location>
</feature>
<dbReference type="SUPFAM" id="SSF56219">
    <property type="entry name" value="DNase I-like"/>
    <property type="match status" value="1"/>
</dbReference>
<dbReference type="InterPro" id="IPR036691">
    <property type="entry name" value="Endo/exonu/phosph_ase_sf"/>
</dbReference>
<feature type="transmembrane region" description="Helical" evidence="1">
    <location>
        <begin position="43"/>
        <end position="60"/>
    </location>
</feature>
<keyword evidence="1" id="KW-1133">Transmembrane helix</keyword>
<dbReference type="Gene3D" id="3.60.10.10">
    <property type="entry name" value="Endonuclease/exonuclease/phosphatase"/>
    <property type="match status" value="1"/>
</dbReference>
<dbReference type="Proteomes" id="UP001424441">
    <property type="component" value="Unassembled WGS sequence"/>
</dbReference>